<dbReference type="GO" id="GO:0005886">
    <property type="term" value="C:plasma membrane"/>
    <property type="evidence" value="ECO:0007669"/>
    <property type="project" value="UniProtKB-SubCell"/>
</dbReference>
<dbReference type="AlphaFoldDB" id="R7UZ76"/>
<feature type="transmembrane region" description="Helical" evidence="11">
    <location>
        <begin position="94"/>
        <end position="112"/>
    </location>
</feature>
<keyword evidence="4 11" id="KW-1133">Transmembrane helix</keyword>
<evidence type="ECO:0000256" key="4">
    <source>
        <dbReference type="ARBA" id="ARBA00022989"/>
    </source>
</evidence>
<feature type="transmembrane region" description="Helical" evidence="11">
    <location>
        <begin position="178"/>
        <end position="198"/>
    </location>
</feature>
<keyword evidence="3 10" id="KW-0812">Transmembrane</keyword>
<evidence type="ECO:0000256" key="7">
    <source>
        <dbReference type="ARBA" id="ARBA00023170"/>
    </source>
</evidence>
<dbReference type="EMBL" id="KB298831">
    <property type="protein sequence ID" value="ELU08721.1"/>
    <property type="molecule type" value="Genomic_DNA"/>
</dbReference>
<evidence type="ECO:0000256" key="5">
    <source>
        <dbReference type="ARBA" id="ARBA00023040"/>
    </source>
</evidence>
<evidence type="ECO:0000313" key="16">
    <source>
        <dbReference type="Proteomes" id="UP000014760"/>
    </source>
</evidence>
<evidence type="ECO:0000256" key="3">
    <source>
        <dbReference type="ARBA" id="ARBA00022692"/>
    </source>
</evidence>
<keyword evidence="2" id="KW-1003">Cell membrane</keyword>
<feature type="domain" description="G-protein coupled receptors family 1 profile" evidence="13">
    <location>
        <begin position="75"/>
        <end position="340"/>
    </location>
</feature>
<evidence type="ECO:0000256" key="8">
    <source>
        <dbReference type="ARBA" id="ARBA00023180"/>
    </source>
</evidence>
<evidence type="ECO:0000256" key="12">
    <source>
        <dbReference type="SAM" id="SignalP"/>
    </source>
</evidence>
<dbReference type="OrthoDB" id="6126859at2759"/>
<feature type="chain" id="PRO_5008788518" description="G-protein coupled receptors family 1 profile domain-containing protein" evidence="12">
    <location>
        <begin position="20"/>
        <end position="391"/>
    </location>
</feature>
<comment type="similarity">
    <text evidence="10">Belongs to the G-protein coupled receptor 1 family.</text>
</comment>
<feature type="transmembrane region" description="Helical" evidence="11">
    <location>
        <begin position="279"/>
        <end position="301"/>
    </location>
</feature>
<dbReference type="HOGENOM" id="CLU_009579_38_1_1"/>
<dbReference type="GO" id="GO:0004930">
    <property type="term" value="F:G protein-coupled receptor activity"/>
    <property type="evidence" value="ECO:0007669"/>
    <property type="project" value="UniProtKB-KW"/>
</dbReference>
<dbReference type="PROSITE" id="PS00237">
    <property type="entry name" value="G_PROTEIN_RECEP_F1_1"/>
    <property type="match status" value="1"/>
</dbReference>
<keyword evidence="12" id="KW-0732">Signal</keyword>
<comment type="subcellular location">
    <subcellularLocation>
        <location evidence="1">Cell membrane</location>
        <topology evidence="1">Multi-pass membrane protein</topology>
    </subcellularLocation>
</comment>
<gene>
    <name evidence="14" type="ORF">CAPTEDRAFT_212384</name>
</gene>
<evidence type="ECO:0000256" key="1">
    <source>
        <dbReference type="ARBA" id="ARBA00004651"/>
    </source>
</evidence>
<dbReference type="SMART" id="SM01381">
    <property type="entry name" value="7TM_GPCR_Srsx"/>
    <property type="match status" value="1"/>
</dbReference>
<reference evidence="15" key="3">
    <citation type="submission" date="2015-06" db="UniProtKB">
        <authorList>
            <consortium name="EnsemblMetazoa"/>
        </authorList>
    </citation>
    <scope>IDENTIFICATION</scope>
</reference>
<feature type="transmembrane region" description="Helical" evidence="11">
    <location>
        <begin position="235"/>
        <end position="258"/>
    </location>
</feature>
<keyword evidence="6 11" id="KW-0472">Membrane</keyword>
<evidence type="ECO:0000256" key="10">
    <source>
        <dbReference type="RuleBase" id="RU000688"/>
    </source>
</evidence>
<keyword evidence="7 10" id="KW-0675">Receptor</keyword>
<evidence type="ECO:0000256" key="2">
    <source>
        <dbReference type="ARBA" id="ARBA00022475"/>
    </source>
</evidence>
<evidence type="ECO:0000256" key="6">
    <source>
        <dbReference type="ARBA" id="ARBA00023136"/>
    </source>
</evidence>
<dbReference type="PANTHER" id="PTHR24246">
    <property type="entry name" value="OLFACTORY RECEPTOR AND ADENOSINE RECEPTOR"/>
    <property type="match status" value="1"/>
</dbReference>
<accession>R7UZ76</accession>
<dbReference type="EnsemblMetazoa" id="CapteT212384">
    <property type="protein sequence ID" value="CapteP212384"/>
    <property type="gene ID" value="CapteG212384"/>
</dbReference>
<evidence type="ECO:0000313" key="15">
    <source>
        <dbReference type="EnsemblMetazoa" id="CapteP212384"/>
    </source>
</evidence>
<keyword evidence="8" id="KW-0325">Glycoprotein</keyword>
<dbReference type="Gene3D" id="1.20.1070.10">
    <property type="entry name" value="Rhodopsin 7-helix transmembrane proteins"/>
    <property type="match status" value="1"/>
</dbReference>
<dbReference type="PROSITE" id="PS50262">
    <property type="entry name" value="G_PROTEIN_RECEP_F1_2"/>
    <property type="match status" value="1"/>
</dbReference>
<feature type="signal peptide" evidence="12">
    <location>
        <begin position="1"/>
        <end position="19"/>
    </location>
</feature>
<proteinExistence type="inferred from homology"/>
<feature type="transmembrane region" description="Helical" evidence="11">
    <location>
        <begin position="321"/>
        <end position="343"/>
    </location>
</feature>
<protein>
    <recommendedName>
        <fullName evidence="13">G-protein coupled receptors family 1 profile domain-containing protein</fullName>
    </recommendedName>
</protein>
<name>R7UZ76_CAPTE</name>
<organism evidence="14">
    <name type="scientific">Capitella teleta</name>
    <name type="common">Polychaete worm</name>
    <dbReference type="NCBI Taxonomy" id="283909"/>
    <lineage>
        <taxon>Eukaryota</taxon>
        <taxon>Metazoa</taxon>
        <taxon>Spiralia</taxon>
        <taxon>Lophotrochozoa</taxon>
        <taxon>Annelida</taxon>
        <taxon>Polychaeta</taxon>
        <taxon>Sedentaria</taxon>
        <taxon>Scolecida</taxon>
        <taxon>Capitellidae</taxon>
        <taxon>Capitella</taxon>
    </lineage>
</organism>
<dbReference type="PRINTS" id="PR00237">
    <property type="entry name" value="GPCRRHODOPSN"/>
</dbReference>
<sequence length="391" mass="43778">MKACVCLCILIVSYQFHIARPDVSEATTETMMQTIATTTKHPYSKMSSAEMLKYHALVKAEFVVIQVLSFISVFGNAVILAVIPRYANIGVPDVYMIAMAVSDFCIGVISSWKSLTERYNQLSETMFTVSAYTYWSTIGLDAAASISASLFAMALSVDRCLALKFPLRHAQLWSVRKSKVFVAIVGLISLVVGINYPLRFSVSLVNGASSGSLVSYPTALGENQVMTIVSNYAEFLLRFAIPLLLMTVTNTWTLAAIWRSDRFRKKIDNSAKSALKAPRCLGITVGLVVIFFVTQLLRAALLMDGMIFSYQHRGTFAMESAFAFGDIFTKTNSVVNFFVYMAIGREFRRKVFQMVRMDYLKSGTWKSSSKFSSFLKQNNEAFVYIYMQMKQ</sequence>
<evidence type="ECO:0000256" key="11">
    <source>
        <dbReference type="SAM" id="Phobius"/>
    </source>
</evidence>
<dbReference type="InterPro" id="IPR000276">
    <property type="entry name" value="GPCR_Rhodpsn"/>
</dbReference>
<evidence type="ECO:0000256" key="9">
    <source>
        <dbReference type="ARBA" id="ARBA00023224"/>
    </source>
</evidence>
<evidence type="ECO:0000259" key="13">
    <source>
        <dbReference type="PROSITE" id="PS50262"/>
    </source>
</evidence>
<dbReference type="EMBL" id="AMQN01006643">
    <property type="status" value="NOT_ANNOTATED_CDS"/>
    <property type="molecule type" value="Genomic_DNA"/>
</dbReference>
<evidence type="ECO:0000313" key="14">
    <source>
        <dbReference type="EMBL" id="ELU08721.1"/>
    </source>
</evidence>
<dbReference type="InterPro" id="IPR017452">
    <property type="entry name" value="GPCR_Rhodpsn_7TM"/>
</dbReference>
<keyword evidence="16" id="KW-1185">Reference proteome</keyword>
<reference evidence="14 16" key="2">
    <citation type="journal article" date="2013" name="Nature">
        <title>Insights into bilaterian evolution from three spiralian genomes.</title>
        <authorList>
            <person name="Simakov O."/>
            <person name="Marletaz F."/>
            <person name="Cho S.J."/>
            <person name="Edsinger-Gonzales E."/>
            <person name="Havlak P."/>
            <person name="Hellsten U."/>
            <person name="Kuo D.H."/>
            <person name="Larsson T."/>
            <person name="Lv J."/>
            <person name="Arendt D."/>
            <person name="Savage R."/>
            <person name="Osoegawa K."/>
            <person name="de Jong P."/>
            <person name="Grimwood J."/>
            <person name="Chapman J.A."/>
            <person name="Shapiro H."/>
            <person name="Aerts A."/>
            <person name="Otillar R.P."/>
            <person name="Terry A.Y."/>
            <person name="Boore J.L."/>
            <person name="Grigoriev I.V."/>
            <person name="Lindberg D.R."/>
            <person name="Seaver E.C."/>
            <person name="Weisblat D.A."/>
            <person name="Putnam N.H."/>
            <person name="Rokhsar D.S."/>
        </authorList>
    </citation>
    <scope>NUCLEOTIDE SEQUENCE</scope>
    <source>
        <strain evidence="14 16">I ESC-2004</strain>
    </source>
</reference>
<feature type="transmembrane region" description="Helical" evidence="11">
    <location>
        <begin position="62"/>
        <end position="82"/>
    </location>
</feature>
<dbReference type="PANTHER" id="PTHR24246:SF27">
    <property type="entry name" value="ADENOSINE RECEPTOR, ISOFORM A"/>
    <property type="match status" value="1"/>
</dbReference>
<dbReference type="Proteomes" id="UP000014760">
    <property type="component" value="Unassembled WGS sequence"/>
</dbReference>
<keyword evidence="5 10" id="KW-0297">G-protein coupled receptor</keyword>
<reference evidence="16" key="1">
    <citation type="submission" date="2012-12" db="EMBL/GenBank/DDBJ databases">
        <authorList>
            <person name="Hellsten U."/>
            <person name="Grimwood J."/>
            <person name="Chapman J.A."/>
            <person name="Shapiro H."/>
            <person name="Aerts A."/>
            <person name="Otillar R.P."/>
            <person name="Terry A.Y."/>
            <person name="Boore J.L."/>
            <person name="Simakov O."/>
            <person name="Marletaz F."/>
            <person name="Cho S.-J."/>
            <person name="Edsinger-Gonzales E."/>
            <person name="Havlak P."/>
            <person name="Kuo D.-H."/>
            <person name="Larsson T."/>
            <person name="Lv J."/>
            <person name="Arendt D."/>
            <person name="Savage R."/>
            <person name="Osoegawa K."/>
            <person name="de Jong P."/>
            <person name="Lindberg D.R."/>
            <person name="Seaver E.C."/>
            <person name="Weisblat D.A."/>
            <person name="Putnam N.H."/>
            <person name="Grigoriev I.V."/>
            <person name="Rokhsar D.S."/>
        </authorList>
    </citation>
    <scope>NUCLEOTIDE SEQUENCE</scope>
    <source>
        <strain evidence="16">I ESC-2004</strain>
    </source>
</reference>
<dbReference type="Pfam" id="PF00001">
    <property type="entry name" value="7tm_1"/>
    <property type="match status" value="1"/>
</dbReference>
<keyword evidence="9 10" id="KW-0807">Transducer</keyword>
<dbReference type="SUPFAM" id="SSF81321">
    <property type="entry name" value="Family A G protein-coupled receptor-like"/>
    <property type="match status" value="1"/>
</dbReference>